<evidence type="ECO:0000256" key="9">
    <source>
        <dbReference type="ARBA" id="ARBA00023163"/>
    </source>
</evidence>
<dbReference type="PROSITE" id="PS00028">
    <property type="entry name" value="ZINC_FINGER_C2H2_1"/>
    <property type="match status" value="9"/>
</dbReference>
<evidence type="ECO:0000256" key="4">
    <source>
        <dbReference type="ARBA" id="ARBA00022737"/>
    </source>
</evidence>
<evidence type="ECO:0000256" key="10">
    <source>
        <dbReference type="ARBA" id="ARBA00023242"/>
    </source>
</evidence>
<feature type="domain" description="C2H2-type" evidence="12">
    <location>
        <begin position="210"/>
        <end position="239"/>
    </location>
</feature>
<dbReference type="SMART" id="SM00355">
    <property type="entry name" value="ZnF_C2H2"/>
    <property type="match status" value="9"/>
</dbReference>
<dbReference type="EMBL" id="JBBCAQ010000003">
    <property type="protein sequence ID" value="KAK7604868.1"/>
    <property type="molecule type" value="Genomic_DNA"/>
</dbReference>
<evidence type="ECO:0000256" key="2">
    <source>
        <dbReference type="ARBA" id="ARBA00006991"/>
    </source>
</evidence>
<evidence type="ECO:0000313" key="13">
    <source>
        <dbReference type="EMBL" id="KAK7604868.1"/>
    </source>
</evidence>
<gene>
    <name evidence="13" type="ORF">V9T40_006054</name>
</gene>
<keyword evidence="3" id="KW-0479">Metal-binding</keyword>
<evidence type="ECO:0000259" key="12">
    <source>
        <dbReference type="PROSITE" id="PS50157"/>
    </source>
</evidence>
<feature type="domain" description="C2H2-type" evidence="12">
    <location>
        <begin position="181"/>
        <end position="209"/>
    </location>
</feature>
<feature type="domain" description="C2H2-type" evidence="12">
    <location>
        <begin position="111"/>
        <end position="139"/>
    </location>
</feature>
<organism evidence="13 14">
    <name type="scientific">Parthenolecanium corni</name>
    <dbReference type="NCBI Taxonomy" id="536013"/>
    <lineage>
        <taxon>Eukaryota</taxon>
        <taxon>Metazoa</taxon>
        <taxon>Ecdysozoa</taxon>
        <taxon>Arthropoda</taxon>
        <taxon>Hexapoda</taxon>
        <taxon>Insecta</taxon>
        <taxon>Pterygota</taxon>
        <taxon>Neoptera</taxon>
        <taxon>Paraneoptera</taxon>
        <taxon>Hemiptera</taxon>
        <taxon>Sternorrhyncha</taxon>
        <taxon>Coccoidea</taxon>
        <taxon>Coccidae</taxon>
        <taxon>Parthenolecanium</taxon>
    </lineage>
</organism>
<dbReference type="GO" id="GO:0003700">
    <property type="term" value="F:DNA-binding transcription factor activity"/>
    <property type="evidence" value="ECO:0007669"/>
    <property type="project" value="TreeGrafter"/>
</dbReference>
<feature type="domain" description="C2H2-type" evidence="12">
    <location>
        <begin position="353"/>
        <end position="375"/>
    </location>
</feature>
<dbReference type="FunFam" id="3.30.160.60:FF:001370">
    <property type="entry name" value="Zinc finger protein"/>
    <property type="match status" value="1"/>
</dbReference>
<keyword evidence="7" id="KW-0805">Transcription regulation</keyword>
<reference evidence="13 14" key="1">
    <citation type="submission" date="2024-03" db="EMBL/GenBank/DDBJ databases">
        <title>Adaptation during the transition from Ophiocordyceps entomopathogen to insect associate is accompanied by gene loss and intensified selection.</title>
        <authorList>
            <person name="Ward C.M."/>
            <person name="Onetto C.A."/>
            <person name="Borneman A.R."/>
        </authorList>
    </citation>
    <scope>NUCLEOTIDE SEQUENCE [LARGE SCALE GENOMIC DNA]</scope>
    <source>
        <strain evidence="13">AWRI1</strain>
        <tissue evidence="13">Single Adult Female</tissue>
    </source>
</reference>
<feature type="domain" description="C2H2-type" evidence="12">
    <location>
        <begin position="267"/>
        <end position="295"/>
    </location>
</feature>
<dbReference type="GO" id="GO:0008270">
    <property type="term" value="F:zinc ion binding"/>
    <property type="evidence" value="ECO:0007669"/>
    <property type="project" value="UniProtKB-KW"/>
</dbReference>
<name>A0AAN9U476_9HEMI</name>
<dbReference type="GO" id="GO:0005634">
    <property type="term" value="C:nucleus"/>
    <property type="evidence" value="ECO:0007669"/>
    <property type="project" value="UniProtKB-SubCell"/>
</dbReference>
<evidence type="ECO:0000256" key="7">
    <source>
        <dbReference type="ARBA" id="ARBA00023015"/>
    </source>
</evidence>
<dbReference type="PANTHER" id="PTHR24390">
    <property type="entry name" value="ZINC FINGER PROTEIN"/>
    <property type="match status" value="1"/>
</dbReference>
<evidence type="ECO:0000313" key="14">
    <source>
        <dbReference type="Proteomes" id="UP001367676"/>
    </source>
</evidence>
<dbReference type="Proteomes" id="UP001367676">
    <property type="component" value="Unassembled WGS sequence"/>
</dbReference>
<evidence type="ECO:0000256" key="11">
    <source>
        <dbReference type="PROSITE-ProRule" id="PRU00042"/>
    </source>
</evidence>
<dbReference type="PANTHER" id="PTHR24390:SF79">
    <property type="entry name" value="ASPARAGINE-RICH ZINC FINGER PROTEIN AZF1"/>
    <property type="match status" value="1"/>
</dbReference>
<protein>
    <recommendedName>
        <fullName evidence="12">C2H2-type domain-containing protein</fullName>
    </recommendedName>
</protein>
<comment type="caution">
    <text evidence="13">The sequence shown here is derived from an EMBL/GenBank/DDBJ whole genome shotgun (WGS) entry which is preliminary data.</text>
</comment>
<keyword evidence="4" id="KW-0677">Repeat</keyword>
<keyword evidence="10" id="KW-0539">Nucleus</keyword>
<feature type="domain" description="C2H2-type" evidence="12">
    <location>
        <begin position="325"/>
        <end position="352"/>
    </location>
</feature>
<dbReference type="PROSITE" id="PS50157">
    <property type="entry name" value="ZINC_FINGER_C2H2_2"/>
    <property type="match status" value="8"/>
</dbReference>
<dbReference type="Gene3D" id="3.30.160.60">
    <property type="entry name" value="Classic Zinc Finger"/>
    <property type="match status" value="6"/>
</dbReference>
<dbReference type="InterPro" id="IPR013087">
    <property type="entry name" value="Znf_C2H2_type"/>
</dbReference>
<evidence type="ECO:0000256" key="3">
    <source>
        <dbReference type="ARBA" id="ARBA00022723"/>
    </source>
</evidence>
<feature type="domain" description="C2H2-type" evidence="12">
    <location>
        <begin position="140"/>
        <end position="168"/>
    </location>
</feature>
<sequence length="388" mass="45852">MEIEFEAVNNGSDEHCETILIDPADLICSEDEYEPAEDNMLVSEVVIGPPTVCIKSALKCPLDFKLNLNLYFLQDDSPRSNSDTFFNLDLNFIECFNRLQNEISEPKKQSVICTICQKVFSCLFTRNIHLRTIHSDERPFMCDFCSFRFKRKDHMQKHILLVHKADREQIASPKKYAPKKYLCAECGKIFCNKTTYQQHVDSVHNMVQKYHCEPCNKSFSRYSKLYRHRVVLNHGKNKFLKSCNYCGLEFQSIVYYIRHMTKHEEVRMCEMCDQNFSTNQEFKNHVSEIHFEKKKFACDTCDQKYTNKTSLALHKRSHEADDKPFTCEYCGWKFKNKGHLVVHMYRHTGERPYKCDICNRGFKQKGDMRKHKANHLINWKKEIKAESC</sequence>
<evidence type="ECO:0000256" key="6">
    <source>
        <dbReference type="ARBA" id="ARBA00022833"/>
    </source>
</evidence>
<dbReference type="GO" id="GO:0000978">
    <property type="term" value="F:RNA polymerase II cis-regulatory region sequence-specific DNA binding"/>
    <property type="evidence" value="ECO:0007669"/>
    <property type="project" value="TreeGrafter"/>
</dbReference>
<feature type="domain" description="C2H2-type" evidence="12">
    <location>
        <begin position="296"/>
        <end position="323"/>
    </location>
</feature>
<dbReference type="SUPFAM" id="SSF57667">
    <property type="entry name" value="beta-beta-alpha zinc fingers"/>
    <property type="match status" value="5"/>
</dbReference>
<comment type="similarity">
    <text evidence="2">Belongs to the krueppel C2H2-type zinc-finger protein family.</text>
</comment>
<accession>A0AAN9U476</accession>
<keyword evidence="5 11" id="KW-0863">Zinc-finger</keyword>
<dbReference type="InterPro" id="IPR036236">
    <property type="entry name" value="Znf_C2H2_sf"/>
</dbReference>
<evidence type="ECO:0000256" key="8">
    <source>
        <dbReference type="ARBA" id="ARBA00023125"/>
    </source>
</evidence>
<dbReference type="AlphaFoldDB" id="A0AAN9U476"/>
<keyword evidence="8" id="KW-0238">DNA-binding</keyword>
<keyword evidence="14" id="KW-1185">Reference proteome</keyword>
<dbReference type="FunFam" id="3.30.160.60:FF:001289">
    <property type="entry name" value="Zinc finger protein 574"/>
    <property type="match status" value="1"/>
</dbReference>
<proteinExistence type="inferred from homology"/>
<evidence type="ECO:0000256" key="5">
    <source>
        <dbReference type="ARBA" id="ARBA00022771"/>
    </source>
</evidence>
<dbReference type="Pfam" id="PF00096">
    <property type="entry name" value="zf-C2H2"/>
    <property type="match status" value="5"/>
</dbReference>
<evidence type="ECO:0000256" key="1">
    <source>
        <dbReference type="ARBA" id="ARBA00004123"/>
    </source>
</evidence>
<comment type="subcellular location">
    <subcellularLocation>
        <location evidence="1">Nucleus</location>
    </subcellularLocation>
</comment>
<keyword evidence="6" id="KW-0862">Zinc</keyword>
<dbReference type="GO" id="GO:0006357">
    <property type="term" value="P:regulation of transcription by RNA polymerase II"/>
    <property type="evidence" value="ECO:0007669"/>
    <property type="project" value="TreeGrafter"/>
</dbReference>
<keyword evidence="9" id="KW-0804">Transcription</keyword>